<dbReference type="PANTHER" id="PTHR43695">
    <property type="entry name" value="PUTATIVE (AFU_ORTHOLOGUE AFUA_2G17250)-RELATED"/>
    <property type="match status" value="1"/>
</dbReference>
<evidence type="ECO:0000313" key="7">
    <source>
        <dbReference type="Proteomes" id="UP000316426"/>
    </source>
</evidence>
<protein>
    <submittedName>
        <fullName evidence="6">Putative rhamnogalacturonan acetylesterase YesY</fullName>
        <ecNumber evidence="6">3.1.1.-</ecNumber>
    </submittedName>
</protein>
<dbReference type="SUPFAM" id="SSF51126">
    <property type="entry name" value="Pectin lyase-like"/>
    <property type="match status" value="1"/>
</dbReference>
<keyword evidence="3" id="KW-0063">Aspartyl esterase</keyword>
<dbReference type="KEGG" id="bmei:Spa11_08860"/>
<sequence>MPHRLAVFAVVPVLLLAYVNAIASDAIRTVTVTGSIQEAIDTIPADNLQRVVVLVPNGVYDERIRIDQNRVTLRGESREGVIIRKNFPRPEYDRRYDRIGPGVLNLFGEDGVIENLTVENTSGPGVHAFAVYGQPQRTILADCTFNGVGDTVSLWNTAHGMYYHTRCHFRGEVDFLCPRGWCFVRDSTFYEVRDTAAIWHDGHMDPERMKFVLRDCKFDGVENFWLGRNHYPSQFYLLGCQFSERMADKPIGVVKDLSTVPQAEHALYERKYFHDCHRDGGDYAWHADNLDEAASAPTPDEITPAWTFDGKWDPESTAAPTVVEVQTEDDRVYLQMSEPVAGAKSLKVVRADGSVAAYAEGDGTRRLAFTGGAADSTPEQLEPTTPESAYGALATLETRYLRSTALPKATARRAVTWLAIGDSTVADYAANSPLQGWAWGLRGLVDDRVTVVNAAKNGRSSKSFRNEGLWDGALKQLAAEGKEPDVVFIQFGHNDNLGKGPGRETDPAGEFRDNLRRYIAEAKQAGATPILLTPPQRRQFDGNGRSVADPGNEPYAEATRAVAAEEGVALVDLSALTLRLFDGLGQSSSDSLQTAGDTTHFSPSGARRLAAMVLNDLVEQGSTLKSYVLVDKL</sequence>
<evidence type="ECO:0000256" key="3">
    <source>
        <dbReference type="ARBA" id="ARBA00023085"/>
    </source>
</evidence>
<evidence type="ECO:0000256" key="2">
    <source>
        <dbReference type="ARBA" id="ARBA00022801"/>
    </source>
</evidence>
<feature type="domain" description="Pectinesterase catalytic" evidence="4">
    <location>
        <begin position="35"/>
        <end position="206"/>
    </location>
</feature>
<evidence type="ECO:0000256" key="1">
    <source>
        <dbReference type="ARBA" id="ARBA00008668"/>
    </source>
</evidence>
<dbReference type="InterPro" id="IPR012334">
    <property type="entry name" value="Pectin_lyas_fold"/>
</dbReference>
<dbReference type="CDD" id="cd01821">
    <property type="entry name" value="Rhamnogalacturan_acetylesterase_like"/>
    <property type="match status" value="1"/>
</dbReference>
<dbReference type="InterPro" id="IPR037459">
    <property type="entry name" value="RhgT-like"/>
</dbReference>
<dbReference type="Pfam" id="PF13472">
    <property type="entry name" value="Lipase_GDSL_2"/>
    <property type="match status" value="1"/>
</dbReference>
<dbReference type="SUPFAM" id="SSF52266">
    <property type="entry name" value="SGNH hydrolase"/>
    <property type="match status" value="1"/>
</dbReference>
<dbReference type="InterPro" id="IPR000070">
    <property type="entry name" value="Pectinesterase_cat"/>
</dbReference>
<evidence type="ECO:0000259" key="5">
    <source>
        <dbReference type="Pfam" id="PF13472"/>
    </source>
</evidence>
<reference evidence="6 7" key="1">
    <citation type="submission" date="2019-02" db="EMBL/GenBank/DDBJ databases">
        <title>Deep-cultivation of Planctomycetes and their phenomic and genomic characterization uncovers novel biology.</title>
        <authorList>
            <person name="Wiegand S."/>
            <person name="Jogler M."/>
            <person name="Boedeker C."/>
            <person name="Pinto D."/>
            <person name="Vollmers J."/>
            <person name="Rivas-Marin E."/>
            <person name="Kohn T."/>
            <person name="Peeters S.H."/>
            <person name="Heuer A."/>
            <person name="Rast P."/>
            <person name="Oberbeckmann S."/>
            <person name="Bunk B."/>
            <person name="Jeske O."/>
            <person name="Meyerdierks A."/>
            <person name="Storesund J.E."/>
            <person name="Kallscheuer N."/>
            <person name="Luecker S."/>
            <person name="Lage O.M."/>
            <person name="Pohl T."/>
            <person name="Merkel B.J."/>
            <person name="Hornburger P."/>
            <person name="Mueller R.-W."/>
            <person name="Bruemmer F."/>
            <person name="Labrenz M."/>
            <person name="Spormann A.M."/>
            <person name="Op den Camp H."/>
            <person name="Overmann J."/>
            <person name="Amann R."/>
            <person name="Jetten M.S.M."/>
            <person name="Mascher T."/>
            <person name="Medema M.H."/>
            <person name="Devos D.P."/>
            <person name="Kaster A.-K."/>
            <person name="Ovreas L."/>
            <person name="Rohde M."/>
            <person name="Galperin M.Y."/>
            <person name="Jogler C."/>
        </authorList>
    </citation>
    <scope>NUCLEOTIDE SEQUENCE [LARGE SCALE GENOMIC DNA]</scope>
    <source>
        <strain evidence="6 7">Spa11</strain>
    </source>
</reference>
<gene>
    <name evidence="6" type="primary">yesY_1</name>
    <name evidence="6" type="ORF">Spa11_08860</name>
</gene>
<dbReference type="Gene3D" id="2.160.20.10">
    <property type="entry name" value="Single-stranded right-handed beta-helix, Pectin lyase-like"/>
    <property type="match status" value="1"/>
</dbReference>
<dbReference type="InterPro" id="IPR036514">
    <property type="entry name" value="SGNH_hydro_sf"/>
</dbReference>
<dbReference type="InterPro" id="IPR013830">
    <property type="entry name" value="SGNH_hydro"/>
</dbReference>
<evidence type="ECO:0000259" key="4">
    <source>
        <dbReference type="Pfam" id="PF01095"/>
    </source>
</evidence>
<dbReference type="EC" id="3.1.1.-" evidence="6"/>
<keyword evidence="2 6" id="KW-0378">Hydrolase</keyword>
<dbReference type="EMBL" id="CP036349">
    <property type="protein sequence ID" value="QDV72704.1"/>
    <property type="molecule type" value="Genomic_DNA"/>
</dbReference>
<organism evidence="6 7">
    <name type="scientific">Botrimarina mediterranea</name>
    <dbReference type="NCBI Taxonomy" id="2528022"/>
    <lineage>
        <taxon>Bacteria</taxon>
        <taxon>Pseudomonadati</taxon>
        <taxon>Planctomycetota</taxon>
        <taxon>Planctomycetia</taxon>
        <taxon>Pirellulales</taxon>
        <taxon>Lacipirellulaceae</taxon>
        <taxon>Botrimarina</taxon>
    </lineage>
</organism>
<proteinExistence type="inferred from homology"/>
<dbReference type="Proteomes" id="UP000316426">
    <property type="component" value="Chromosome"/>
</dbReference>
<accession>A0A518K4I1</accession>
<dbReference type="AlphaFoldDB" id="A0A518K4I1"/>
<keyword evidence="7" id="KW-1185">Reference proteome</keyword>
<dbReference type="Gene3D" id="3.40.50.1110">
    <property type="entry name" value="SGNH hydrolase"/>
    <property type="match status" value="1"/>
</dbReference>
<feature type="domain" description="SGNH hydrolase-type esterase" evidence="5">
    <location>
        <begin position="419"/>
        <end position="608"/>
    </location>
</feature>
<dbReference type="InterPro" id="IPR011050">
    <property type="entry name" value="Pectin_lyase_fold/virulence"/>
</dbReference>
<dbReference type="RefSeq" id="WP_197529731.1">
    <property type="nucleotide sequence ID" value="NZ_CP036349.1"/>
</dbReference>
<dbReference type="Pfam" id="PF01095">
    <property type="entry name" value="Pectinesterase"/>
    <property type="match status" value="1"/>
</dbReference>
<name>A0A518K4I1_9BACT</name>
<dbReference type="GO" id="GO:0030599">
    <property type="term" value="F:pectinesterase activity"/>
    <property type="evidence" value="ECO:0007669"/>
    <property type="project" value="InterPro"/>
</dbReference>
<dbReference type="GO" id="GO:0042545">
    <property type="term" value="P:cell wall modification"/>
    <property type="evidence" value="ECO:0007669"/>
    <property type="project" value="InterPro"/>
</dbReference>
<comment type="similarity">
    <text evidence="1">Belongs to the 'GDSL' lipolytic enzyme family.</text>
</comment>
<evidence type="ECO:0000313" key="6">
    <source>
        <dbReference type="EMBL" id="QDV72704.1"/>
    </source>
</evidence>
<dbReference type="PANTHER" id="PTHR43695:SF1">
    <property type="entry name" value="RHAMNOGALACTURONAN ACETYLESTERASE"/>
    <property type="match status" value="1"/>
</dbReference>